<keyword evidence="3" id="KW-0804">Transcription</keyword>
<comment type="caution">
    <text evidence="5">The sequence shown here is derived from an EMBL/GenBank/DDBJ whole genome shotgun (WGS) entry which is preliminary data.</text>
</comment>
<reference evidence="5 6" key="1">
    <citation type="submission" date="2018-03" db="EMBL/GenBank/DDBJ databases">
        <title>Whole genome sequencing of Histamine producing bacteria.</title>
        <authorList>
            <person name="Butler K."/>
        </authorList>
    </citation>
    <scope>NUCLEOTIDE SEQUENCE [LARGE SCALE GENOMIC DNA]</scope>
    <source>
        <strain evidence="5 6">DSM 19138</strain>
    </source>
</reference>
<evidence type="ECO:0000256" key="1">
    <source>
        <dbReference type="ARBA" id="ARBA00023015"/>
    </source>
</evidence>
<dbReference type="GO" id="GO:0003700">
    <property type="term" value="F:DNA-binding transcription factor activity"/>
    <property type="evidence" value="ECO:0007669"/>
    <property type="project" value="InterPro"/>
</dbReference>
<feature type="domain" description="HTH araC/xylS-type" evidence="4">
    <location>
        <begin position="162"/>
        <end position="266"/>
    </location>
</feature>
<accession>A0A2T3NH02</accession>
<evidence type="ECO:0000313" key="5">
    <source>
        <dbReference type="EMBL" id="PSW14296.1"/>
    </source>
</evidence>
<dbReference type="PANTHER" id="PTHR46796">
    <property type="entry name" value="HTH-TYPE TRANSCRIPTIONAL ACTIVATOR RHAS-RELATED"/>
    <property type="match status" value="1"/>
</dbReference>
<name>A0A2T3NH02_9GAMM</name>
<dbReference type="InterPro" id="IPR009057">
    <property type="entry name" value="Homeodomain-like_sf"/>
</dbReference>
<sequence length="278" mass="32263">MITWKNPLDGFEWLIHQVWYLEVENGDTIEQLPQLIPNPRAHLLFTPPEQAYCYQSGSDQLSGKGSHLLTASDRILTLRDTAPLKRIGITFRPEGLYLLNKSNDALVNQCDWFDWLTPLFDRQFQQQIWQCNSKQNLISFIQQHVESLCFSSQINKTFTTAQKVIAAMEANQSESSADNIDINQLADLCACSRRTLERSFRQVTGLSIKKYQLMIKLELMILALYKQDEDIDWSAFSQQFGFSDQSHLIRQLKQQLKRTPANYLQNRDLTIDVYGDFE</sequence>
<dbReference type="SUPFAM" id="SSF46689">
    <property type="entry name" value="Homeodomain-like"/>
    <property type="match status" value="1"/>
</dbReference>
<dbReference type="Proteomes" id="UP000241346">
    <property type="component" value="Unassembled WGS sequence"/>
</dbReference>
<dbReference type="Gene3D" id="1.10.10.60">
    <property type="entry name" value="Homeodomain-like"/>
    <property type="match status" value="1"/>
</dbReference>
<evidence type="ECO:0000256" key="2">
    <source>
        <dbReference type="ARBA" id="ARBA00023125"/>
    </source>
</evidence>
<dbReference type="InterPro" id="IPR018060">
    <property type="entry name" value="HTH_AraC"/>
</dbReference>
<dbReference type="InterPro" id="IPR050204">
    <property type="entry name" value="AraC_XylS_family_regulators"/>
</dbReference>
<keyword evidence="2" id="KW-0238">DNA-binding</keyword>
<dbReference type="PROSITE" id="PS01124">
    <property type="entry name" value="HTH_ARAC_FAMILY_2"/>
    <property type="match status" value="1"/>
</dbReference>
<organism evidence="5 6">
    <name type="scientific">Photobacterium rosenbergii</name>
    <dbReference type="NCBI Taxonomy" id="294936"/>
    <lineage>
        <taxon>Bacteria</taxon>
        <taxon>Pseudomonadati</taxon>
        <taxon>Pseudomonadota</taxon>
        <taxon>Gammaproteobacteria</taxon>
        <taxon>Vibrionales</taxon>
        <taxon>Vibrionaceae</taxon>
        <taxon>Photobacterium</taxon>
    </lineage>
</organism>
<dbReference type="SMART" id="SM00342">
    <property type="entry name" value="HTH_ARAC"/>
    <property type="match status" value="1"/>
</dbReference>
<evidence type="ECO:0000256" key="3">
    <source>
        <dbReference type="ARBA" id="ARBA00023163"/>
    </source>
</evidence>
<dbReference type="RefSeq" id="WP_107297543.1">
    <property type="nucleotide sequence ID" value="NZ_PYMB01000002.1"/>
</dbReference>
<dbReference type="EMBL" id="PYMB01000002">
    <property type="protein sequence ID" value="PSW14296.1"/>
    <property type="molecule type" value="Genomic_DNA"/>
</dbReference>
<dbReference type="GO" id="GO:0043565">
    <property type="term" value="F:sequence-specific DNA binding"/>
    <property type="evidence" value="ECO:0007669"/>
    <property type="project" value="InterPro"/>
</dbReference>
<dbReference type="OrthoDB" id="6592899at2"/>
<gene>
    <name evidence="5" type="ORF">C9J01_07585</name>
</gene>
<keyword evidence="1" id="KW-0805">Transcription regulation</keyword>
<evidence type="ECO:0000259" key="4">
    <source>
        <dbReference type="PROSITE" id="PS01124"/>
    </source>
</evidence>
<dbReference type="PANTHER" id="PTHR46796:SF13">
    <property type="entry name" value="HTH-TYPE TRANSCRIPTIONAL ACTIVATOR RHAS"/>
    <property type="match status" value="1"/>
</dbReference>
<dbReference type="Pfam" id="PF12833">
    <property type="entry name" value="HTH_18"/>
    <property type="match status" value="1"/>
</dbReference>
<evidence type="ECO:0000313" key="6">
    <source>
        <dbReference type="Proteomes" id="UP000241346"/>
    </source>
</evidence>
<protein>
    <submittedName>
        <fullName evidence="5">AraC family transcriptional regulator</fullName>
    </submittedName>
</protein>
<proteinExistence type="predicted"/>
<dbReference type="AlphaFoldDB" id="A0A2T3NH02"/>